<feature type="region of interest" description="Disordered" evidence="1">
    <location>
        <begin position="85"/>
        <end position="109"/>
    </location>
</feature>
<evidence type="ECO:0000313" key="2">
    <source>
        <dbReference type="EMBL" id="KAF3326223.1"/>
    </source>
</evidence>
<evidence type="ECO:0000256" key="1">
    <source>
        <dbReference type="SAM" id="MobiDB-lite"/>
    </source>
</evidence>
<name>A0A833QNM4_9POAL</name>
<reference evidence="2" key="1">
    <citation type="submission" date="2020-01" db="EMBL/GenBank/DDBJ databases">
        <title>Genome sequence of Kobresia littledalei, the first chromosome-level genome in the family Cyperaceae.</title>
        <authorList>
            <person name="Qu G."/>
        </authorList>
    </citation>
    <scope>NUCLEOTIDE SEQUENCE</scope>
    <source>
        <strain evidence="2">C.B.Clarke</strain>
        <tissue evidence="2">Leaf</tissue>
    </source>
</reference>
<dbReference type="OrthoDB" id="693751at2759"/>
<feature type="compositionally biased region" description="Basic and acidic residues" evidence="1">
    <location>
        <begin position="94"/>
        <end position="109"/>
    </location>
</feature>
<accession>A0A833QNM4</accession>
<dbReference type="AlphaFoldDB" id="A0A833QNM4"/>
<proteinExistence type="predicted"/>
<dbReference type="EMBL" id="SWLB01000019">
    <property type="protein sequence ID" value="KAF3326223.1"/>
    <property type="molecule type" value="Genomic_DNA"/>
</dbReference>
<sequence>MDSTSLEIISSYSLSCQDKEQQEECGFESESDAYYSSSSDDDNESMADSDSFFNIEALNQEEDDQEGYSYTTGDGRAMKDIEEDDNETAAYRGAKKEKETAEDKNGVKDENEISERVRKREEDKAFWEACLASGY</sequence>
<protein>
    <submittedName>
        <fullName evidence="2">Uncharacterized protein</fullName>
    </submittedName>
</protein>
<evidence type="ECO:0000313" key="3">
    <source>
        <dbReference type="Proteomes" id="UP000623129"/>
    </source>
</evidence>
<comment type="caution">
    <text evidence="2">The sequence shown here is derived from an EMBL/GenBank/DDBJ whole genome shotgun (WGS) entry which is preliminary data.</text>
</comment>
<dbReference type="Proteomes" id="UP000623129">
    <property type="component" value="Unassembled WGS sequence"/>
</dbReference>
<keyword evidence="3" id="KW-1185">Reference proteome</keyword>
<gene>
    <name evidence="2" type="ORF">FCM35_KLT09303</name>
</gene>
<feature type="region of interest" description="Disordered" evidence="1">
    <location>
        <begin position="15"/>
        <end position="49"/>
    </location>
</feature>
<organism evidence="2 3">
    <name type="scientific">Carex littledalei</name>
    <dbReference type="NCBI Taxonomy" id="544730"/>
    <lineage>
        <taxon>Eukaryota</taxon>
        <taxon>Viridiplantae</taxon>
        <taxon>Streptophyta</taxon>
        <taxon>Embryophyta</taxon>
        <taxon>Tracheophyta</taxon>
        <taxon>Spermatophyta</taxon>
        <taxon>Magnoliopsida</taxon>
        <taxon>Liliopsida</taxon>
        <taxon>Poales</taxon>
        <taxon>Cyperaceae</taxon>
        <taxon>Cyperoideae</taxon>
        <taxon>Cariceae</taxon>
        <taxon>Carex</taxon>
        <taxon>Carex subgen. Euthyceras</taxon>
    </lineage>
</organism>